<dbReference type="EMBL" id="VSSQ01017898">
    <property type="protein sequence ID" value="MPM60626.1"/>
    <property type="molecule type" value="Genomic_DNA"/>
</dbReference>
<comment type="caution">
    <text evidence="1">The sequence shown here is derived from an EMBL/GenBank/DDBJ whole genome shotgun (WGS) entry which is preliminary data.</text>
</comment>
<dbReference type="AlphaFoldDB" id="A0A645B6E3"/>
<accession>A0A645B6E3</accession>
<reference evidence="1" key="1">
    <citation type="submission" date="2019-08" db="EMBL/GenBank/DDBJ databases">
        <authorList>
            <person name="Kucharzyk K."/>
            <person name="Murdoch R.W."/>
            <person name="Higgins S."/>
            <person name="Loffler F."/>
        </authorList>
    </citation>
    <scope>NUCLEOTIDE SEQUENCE</scope>
</reference>
<evidence type="ECO:0000313" key="1">
    <source>
        <dbReference type="EMBL" id="MPM60626.1"/>
    </source>
</evidence>
<proteinExistence type="predicted"/>
<gene>
    <name evidence="1" type="ORF">SDC9_107478</name>
</gene>
<sequence length="197" mass="21848">MDEAFLIPLLKKCKGLFSFRTGGLRLKGSISIFIEVAAMHAHDPVGTKDRLKCFKSCAHDAIGVSHPVAIRIFRHECSVYIMQLIKGLRVFEIQFVQPVAPDNEVVTVFTCPDWNAVNLTVTSPHDIPGAFRNGIKKIGIIFEIFIQSEEHALFGIIIHLSGSGDPDRVGIIPSGKDHADLLCVVCRRRRDMLEGNT</sequence>
<protein>
    <submittedName>
        <fullName evidence="1">Uncharacterized protein</fullName>
    </submittedName>
</protein>
<name>A0A645B6E3_9ZZZZ</name>
<organism evidence="1">
    <name type="scientific">bioreactor metagenome</name>
    <dbReference type="NCBI Taxonomy" id="1076179"/>
    <lineage>
        <taxon>unclassified sequences</taxon>
        <taxon>metagenomes</taxon>
        <taxon>ecological metagenomes</taxon>
    </lineage>
</organism>